<dbReference type="STRING" id="869209.Tresu_0952"/>
<organism evidence="2 3">
    <name type="scientific">Treponema succinifaciens (strain ATCC 33096 / DSM 2489 / 6091)</name>
    <dbReference type="NCBI Taxonomy" id="869209"/>
    <lineage>
        <taxon>Bacteria</taxon>
        <taxon>Pseudomonadati</taxon>
        <taxon>Spirochaetota</taxon>
        <taxon>Spirochaetia</taxon>
        <taxon>Spirochaetales</taxon>
        <taxon>Treponemataceae</taxon>
        <taxon>Treponema</taxon>
    </lineage>
</organism>
<evidence type="ECO:0000313" key="2">
    <source>
        <dbReference type="EMBL" id="AEB13872.1"/>
    </source>
</evidence>
<keyword evidence="3" id="KW-1185">Reference proteome</keyword>
<proteinExistence type="predicted"/>
<dbReference type="AlphaFoldDB" id="F2NRQ4"/>
<name>F2NRQ4_TRES6</name>
<dbReference type="HOGENOM" id="CLU_201021_0_0_12"/>
<reference evidence="2 3" key="1">
    <citation type="journal article" date="2011" name="Stand. Genomic Sci.">
        <title>Complete genome sequence of Treponema succinifaciens type strain (6091).</title>
        <authorList>
            <person name="Han C."/>
            <person name="Gronow S."/>
            <person name="Teshima H."/>
            <person name="Lapidus A."/>
            <person name="Nolan M."/>
            <person name="Lucas S."/>
            <person name="Hammon N."/>
            <person name="Deshpande S."/>
            <person name="Cheng J.F."/>
            <person name="Zeytun A."/>
            <person name="Tapia R."/>
            <person name="Goodwin L."/>
            <person name="Pitluck S."/>
            <person name="Liolios K."/>
            <person name="Pagani I."/>
            <person name="Ivanova N."/>
            <person name="Mavromatis K."/>
            <person name="Mikhailova N."/>
            <person name="Huntemann M."/>
            <person name="Pati A."/>
            <person name="Chen A."/>
            <person name="Palaniappan K."/>
            <person name="Land M."/>
            <person name="Hauser L."/>
            <person name="Brambilla E.M."/>
            <person name="Rohde M."/>
            <person name="Goker M."/>
            <person name="Woyke T."/>
            <person name="Bristow J."/>
            <person name="Eisen J.A."/>
            <person name="Markowitz V."/>
            <person name="Hugenholtz P."/>
            <person name="Kyrpides N.C."/>
            <person name="Klenk H.P."/>
            <person name="Detter J.C."/>
        </authorList>
    </citation>
    <scope>NUCLEOTIDE SEQUENCE [LARGE SCALE GENOMIC DNA]</scope>
    <source>
        <strain evidence="3">ATCC 33096 / DSM 2489 / 6091</strain>
    </source>
</reference>
<accession>F2NRQ4</accession>
<reference evidence="3" key="2">
    <citation type="submission" date="2011-04" db="EMBL/GenBank/DDBJ databases">
        <title>The complete genome of chromosome of Treponema succinifaciens DSM 2489.</title>
        <authorList>
            <person name="Lucas S."/>
            <person name="Copeland A."/>
            <person name="Lapidus A."/>
            <person name="Bruce D."/>
            <person name="Goodwin L."/>
            <person name="Pitluck S."/>
            <person name="Peters L."/>
            <person name="Kyrpides N."/>
            <person name="Mavromatis K."/>
            <person name="Ivanova N."/>
            <person name="Ovchinnikova G."/>
            <person name="Teshima H."/>
            <person name="Detter J.C."/>
            <person name="Tapia R."/>
            <person name="Han C."/>
            <person name="Land M."/>
            <person name="Hauser L."/>
            <person name="Markowitz V."/>
            <person name="Cheng J.-F."/>
            <person name="Hugenholtz P."/>
            <person name="Woyke T."/>
            <person name="Wu D."/>
            <person name="Gronow S."/>
            <person name="Wellnitz S."/>
            <person name="Brambilla E."/>
            <person name="Klenk H.-P."/>
            <person name="Eisen J.A."/>
        </authorList>
    </citation>
    <scope>NUCLEOTIDE SEQUENCE [LARGE SCALE GENOMIC DNA]</scope>
    <source>
        <strain evidence="3">ATCC 33096 / DSM 2489 / 6091</strain>
    </source>
</reference>
<protein>
    <recommendedName>
        <fullName evidence="1">DUF7723 domain-containing protein</fullName>
    </recommendedName>
</protein>
<dbReference type="GeneID" id="302998119"/>
<dbReference type="InterPro" id="IPR056140">
    <property type="entry name" value="DUF7723"/>
</dbReference>
<dbReference type="Pfam" id="PF24848">
    <property type="entry name" value="DUF7723"/>
    <property type="match status" value="1"/>
</dbReference>
<dbReference type="Proteomes" id="UP000006852">
    <property type="component" value="Chromosome"/>
</dbReference>
<dbReference type="OrthoDB" id="1080441at2"/>
<evidence type="ECO:0000259" key="1">
    <source>
        <dbReference type="Pfam" id="PF24848"/>
    </source>
</evidence>
<dbReference type="eggNOG" id="ENOG5031ECS">
    <property type="taxonomic scope" value="Bacteria"/>
</dbReference>
<sequence length="73" mass="8087">MPDLKKISDEADMIVCGFAYKKQSDGVHIFNLNNESGAAVISADGSLIETNMDDIEFSIAQKHYLENAKYMEA</sequence>
<evidence type="ECO:0000313" key="3">
    <source>
        <dbReference type="Proteomes" id="UP000006852"/>
    </source>
</evidence>
<gene>
    <name evidence="2" type="ordered locus">Tresu_0952</name>
</gene>
<feature type="domain" description="DUF7723" evidence="1">
    <location>
        <begin position="1"/>
        <end position="71"/>
    </location>
</feature>
<dbReference type="EMBL" id="CP002631">
    <property type="protein sequence ID" value="AEB13872.1"/>
    <property type="molecule type" value="Genomic_DNA"/>
</dbReference>
<dbReference type="RefSeq" id="WP_013701164.1">
    <property type="nucleotide sequence ID" value="NC_015385.1"/>
</dbReference>
<dbReference type="KEGG" id="tsu:Tresu_0952"/>